<accession>A0ABS5B0D6</accession>
<dbReference type="PROSITE" id="PS50977">
    <property type="entry name" value="HTH_TETR_2"/>
    <property type="match status" value="1"/>
</dbReference>
<dbReference type="SUPFAM" id="SSF46689">
    <property type="entry name" value="Homeodomain-like"/>
    <property type="match status" value="1"/>
</dbReference>
<comment type="caution">
    <text evidence="4">The sequence shown here is derived from an EMBL/GenBank/DDBJ whole genome shotgun (WGS) entry which is preliminary data.</text>
</comment>
<name>A0ABS5B0D6_9STRE</name>
<keyword evidence="1 2" id="KW-0238">DNA-binding</keyword>
<evidence type="ECO:0000313" key="5">
    <source>
        <dbReference type="Proteomes" id="UP001519349"/>
    </source>
</evidence>
<dbReference type="Gene3D" id="1.10.357.10">
    <property type="entry name" value="Tetracycline Repressor, domain 2"/>
    <property type="match status" value="1"/>
</dbReference>
<dbReference type="InterPro" id="IPR009057">
    <property type="entry name" value="Homeodomain-like_sf"/>
</dbReference>
<dbReference type="PRINTS" id="PR00455">
    <property type="entry name" value="HTHTETR"/>
</dbReference>
<sequence length="214" mass="24879">MGRRKKEPADAHRKTISEAANTLFTSNSVEATTMDNIAKLAGYSKATLYVYFANKEEIFFYLVYQHTKQLYQDIQNIISNSPDNKEDWTNNYLKICFAISKLCENYPIYFDGMIGNINVDIHSESTPNVYREIYQLGLDLNKLIGLIIEDGIKLNYLHSNLNVNRVVMFLWSALSGIVRMFQNKKEYYQLLGLDNSEFLKDEFLALLEYYKKKG</sequence>
<feature type="DNA-binding region" description="H-T-H motif" evidence="2">
    <location>
        <begin position="33"/>
        <end position="52"/>
    </location>
</feature>
<dbReference type="InterPro" id="IPR050624">
    <property type="entry name" value="HTH-type_Tx_Regulator"/>
</dbReference>
<evidence type="ECO:0000256" key="2">
    <source>
        <dbReference type="PROSITE-ProRule" id="PRU00335"/>
    </source>
</evidence>
<dbReference type="Proteomes" id="UP001519349">
    <property type="component" value="Unassembled WGS sequence"/>
</dbReference>
<reference evidence="4 5" key="1">
    <citation type="submission" date="2018-05" db="EMBL/GenBank/DDBJ databases">
        <title>Draft genome sequence of Streptococcus panodentis CCUG 70867T.</title>
        <authorList>
            <person name="Salva-Serra F."/>
            <person name="Mendez V."/>
            <person name="Jaen-Luchoro D."/>
            <person name="Gonzales-Siles L."/>
            <person name="Karlsson R."/>
            <person name="Engstrom-Jakobsson H."/>
            <person name="Busquets A."/>
            <person name="Gomila M."/>
            <person name="Pineiro-Iglesias B."/>
            <person name="Bennasar-Figueras A."/>
            <person name="Seeger M."/>
            <person name="Moore E."/>
        </authorList>
    </citation>
    <scope>NUCLEOTIDE SEQUENCE [LARGE SCALE GENOMIC DNA]</scope>
    <source>
        <strain evidence="4 5">CCUG 70867</strain>
    </source>
</reference>
<evidence type="ECO:0000259" key="3">
    <source>
        <dbReference type="PROSITE" id="PS50977"/>
    </source>
</evidence>
<organism evidence="4 5">
    <name type="scientific">Streptococcus panodentis</name>
    <dbReference type="NCBI Taxonomy" id="1581472"/>
    <lineage>
        <taxon>Bacteria</taxon>
        <taxon>Bacillati</taxon>
        <taxon>Bacillota</taxon>
        <taxon>Bacilli</taxon>
        <taxon>Lactobacillales</taxon>
        <taxon>Streptococcaceae</taxon>
        <taxon>Streptococcus</taxon>
    </lineage>
</organism>
<proteinExistence type="predicted"/>
<dbReference type="Pfam" id="PF00440">
    <property type="entry name" value="TetR_N"/>
    <property type="match status" value="1"/>
</dbReference>
<dbReference type="Gene3D" id="1.10.10.60">
    <property type="entry name" value="Homeodomain-like"/>
    <property type="match status" value="1"/>
</dbReference>
<dbReference type="PANTHER" id="PTHR43479">
    <property type="entry name" value="ACREF/ENVCD OPERON REPRESSOR-RELATED"/>
    <property type="match status" value="1"/>
</dbReference>
<dbReference type="InterPro" id="IPR001647">
    <property type="entry name" value="HTH_TetR"/>
</dbReference>
<evidence type="ECO:0000256" key="1">
    <source>
        <dbReference type="ARBA" id="ARBA00023125"/>
    </source>
</evidence>
<dbReference type="PANTHER" id="PTHR43479:SF11">
    <property type="entry name" value="ACREF_ENVCD OPERON REPRESSOR-RELATED"/>
    <property type="match status" value="1"/>
</dbReference>
<dbReference type="EMBL" id="QFAY01000049">
    <property type="protein sequence ID" value="MBP2622298.1"/>
    <property type="molecule type" value="Genomic_DNA"/>
</dbReference>
<dbReference type="RefSeq" id="WP_128835851.1">
    <property type="nucleotide sequence ID" value="NZ_QFAY01000049.1"/>
</dbReference>
<evidence type="ECO:0000313" key="4">
    <source>
        <dbReference type="EMBL" id="MBP2622298.1"/>
    </source>
</evidence>
<protein>
    <submittedName>
        <fullName evidence="4">TetR/AcrR family transcriptional regulator</fullName>
    </submittedName>
</protein>
<feature type="domain" description="HTH tetR-type" evidence="3">
    <location>
        <begin position="10"/>
        <end position="70"/>
    </location>
</feature>
<gene>
    <name evidence="4" type="ORF">DHL47_13490</name>
</gene>
<keyword evidence="5" id="KW-1185">Reference proteome</keyword>